<feature type="region of interest" description="Disordered" evidence="1">
    <location>
        <begin position="1"/>
        <end position="240"/>
    </location>
</feature>
<feature type="compositionally biased region" description="Basic and acidic residues" evidence="1">
    <location>
        <begin position="88"/>
        <end position="97"/>
    </location>
</feature>
<evidence type="ECO:0008006" key="4">
    <source>
        <dbReference type="Google" id="ProtNLM"/>
    </source>
</evidence>
<organism evidence="2 3">
    <name type="scientific">Streptomyces sodiiphilus</name>
    <dbReference type="NCBI Taxonomy" id="226217"/>
    <lineage>
        <taxon>Bacteria</taxon>
        <taxon>Bacillati</taxon>
        <taxon>Actinomycetota</taxon>
        <taxon>Actinomycetes</taxon>
        <taxon>Kitasatosporales</taxon>
        <taxon>Streptomycetaceae</taxon>
        <taxon>Streptomyces</taxon>
    </lineage>
</organism>
<protein>
    <recommendedName>
        <fullName evidence="4">Peptidoglycan binding domain-containing protein</fullName>
    </recommendedName>
</protein>
<proteinExistence type="predicted"/>
<reference evidence="2 3" key="1">
    <citation type="journal article" date="2019" name="Int. J. Syst. Evol. Microbiol.">
        <title>The Global Catalogue of Microorganisms (GCM) 10K type strain sequencing project: providing services to taxonomists for standard genome sequencing and annotation.</title>
        <authorList>
            <consortium name="The Broad Institute Genomics Platform"/>
            <consortium name="The Broad Institute Genome Sequencing Center for Infectious Disease"/>
            <person name="Wu L."/>
            <person name="Ma J."/>
        </authorList>
    </citation>
    <scope>NUCLEOTIDE SEQUENCE [LARGE SCALE GENOMIC DNA]</scope>
    <source>
        <strain evidence="2 3">JCM 13581</strain>
    </source>
</reference>
<feature type="compositionally biased region" description="Low complexity" evidence="1">
    <location>
        <begin position="34"/>
        <end position="56"/>
    </location>
</feature>
<feature type="compositionally biased region" description="Low complexity" evidence="1">
    <location>
        <begin position="137"/>
        <end position="156"/>
    </location>
</feature>
<gene>
    <name evidence="2" type="ORF">GCM10009716_13070</name>
</gene>
<name>A0ABN2NVJ2_9ACTN</name>
<dbReference type="RefSeq" id="WP_344259552.1">
    <property type="nucleotide sequence ID" value="NZ_BAAAMJ010000010.1"/>
</dbReference>
<feature type="compositionally biased region" description="Pro residues" evidence="1">
    <location>
        <begin position="101"/>
        <end position="117"/>
    </location>
</feature>
<dbReference type="Proteomes" id="UP001501303">
    <property type="component" value="Unassembled WGS sequence"/>
</dbReference>
<feature type="compositionally biased region" description="Pro residues" evidence="1">
    <location>
        <begin position="211"/>
        <end position="228"/>
    </location>
</feature>
<comment type="caution">
    <text evidence="2">The sequence shown here is derived from an EMBL/GenBank/DDBJ whole genome shotgun (WGS) entry which is preliminary data.</text>
</comment>
<evidence type="ECO:0000313" key="3">
    <source>
        <dbReference type="Proteomes" id="UP001501303"/>
    </source>
</evidence>
<accession>A0ABN2NVJ2</accession>
<keyword evidence="3" id="KW-1185">Reference proteome</keyword>
<evidence type="ECO:0000256" key="1">
    <source>
        <dbReference type="SAM" id="MobiDB-lite"/>
    </source>
</evidence>
<sequence length="562" mass="56673">MTTRVRINIPGSRPIPPVVVRETVEGTPEPAPPGDETAADAAASPAGSGGDAAAPAKKTSSWFQPRKPPSGETPAGGVPEAEQTPPEWYRRQQERESGGPGPQPEPPAPAGGMPPLPVRDGSTPLPPPPPRGGGPSGPTTGPATGEMPAVMAAASSAPPPPGGTEDVEDNGGPTTMDLGGPLPPAPARSSADTAALPVIPDPFGLGRPGSPSGPLPPPAVSAPAPGPAAEPEDEPAPRKSRSKLKLLAVALVGGLTVAYGAGLVLDPEEVPKGTTVLGHDIGGSSTQAAVNQLDAALDESANSPLTLVVGDQEVELKPGVAGLVIDTEATVRAASVQDYNPITVIGSLFGAERVTEPVYAVDEEKLTAALADAAALAGGGDGEEPREAGITFEDGQAIADLGETGAAIDVAAAAETVRAAFVRRAETGRNEPVELQATGEAQGIDAAEIERAMQEFAEPAVSGWVWLQAADVELPFSERTISEFLSMQATDDGSLQPVIDTGRLAEIYGSTFDGIMIDGGAGLVPMTPEHAAAALVQALREPAVADEGPERRIAAVEAAVRG</sequence>
<evidence type="ECO:0000313" key="2">
    <source>
        <dbReference type="EMBL" id="GAA1904554.1"/>
    </source>
</evidence>
<dbReference type="EMBL" id="BAAAMJ010000010">
    <property type="protein sequence ID" value="GAA1904554.1"/>
    <property type="molecule type" value="Genomic_DNA"/>
</dbReference>